<reference evidence="3" key="1">
    <citation type="journal article" date="2015" name="Proc. Natl. Acad. Sci. U.S.A.">
        <title>Genome sequencing of adzuki bean (Vigna angularis) provides insight into high starch and low fat accumulation and domestication.</title>
        <authorList>
            <person name="Yang K."/>
            <person name="Tian Z."/>
            <person name="Chen C."/>
            <person name="Luo L."/>
            <person name="Zhao B."/>
            <person name="Wang Z."/>
            <person name="Yu L."/>
            <person name="Li Y."/>
            <person name="Sun Y."/>
            <person name="Li W."/>
            <person name="Chen Y."/>
            <person name="Li Y."/>
            <person name="Zhang Y."/>
            <person name="Ai D."/>
            <person name="Zhao J."/>
            <person name="Shang C."/>
            <person name="Ma Y."/>
            <person name="Wu B."/>
            <person name="Wang M."/>
            <person name="Gao L."/>
            <person name="Sun D."/>
            <person name="Zhang P."/>
            <person name="Guo F."/>
            <person name="Wang W."/>
            <person name="Li Y."/>
            <person name="Wang J."/>
            <person name="Varshney R.K."/>
            <person name="Wang J."/>
            <person name="Ling H.Q."/>
            <person name="Wan P."/>
        </authorList>
    </citation>
    <scope>NUCLEOTIDE SEQUENCE</scope>
    <source>
        <strain evidence="3">cv. Jingnong 6</strain>
    </source>
</reference>
<dbReference type="Gramene" id="KOM42514">
    <property type="protein sequence ID" value="KOM42514"/>
    <property type="gene ID" value="LR48_Vigan05g011800"/>
</dbReference>
<evidence type="ECO:0000313" key="1">
    <source>
        <dbReference type="EMBL" id="KOM42513.1"/>
    </source>
</evidence>
<protein>
    <submittedName>
        <fullName evidence="2">Uncharacterized protein</fullName>
    </submittedName>
</protein>
<proteinExistence type="predicted"/>
<evidence type="ECO:0000313" key="2">
    <source>
        <dbReference type="EMBL" id="KOM42514.1"/>
    </source>
</evidence>
<reference evidence="2" key="2">
    <citation type="submission" date="2015-02" db="EMBL/GenBank/DDBJ databases">
        <authorList>
            <person name="Chooi Y.-H."/>
        </authorList>
    </citation>
    <scope>NUCLEOTIDE SEQUENCE</scope>
    <source>
        <tissue evidence="2">Seedling</tissue>
    </source>
</reference>
<dbReference type="EMBL" id="CM003375">
    <property type="protein sequence ID" value="KOM42513.1"/>
    <property type="molecule type" value="Genomic_DNA"/>
</dbReference>
<evidence type="ECO:0000313" key="3">
    <source>
        <dbReference type="Proteomes" id="UP000053144"/>
    </source>
</evidence>
<sequence length="186" mass="20876">MSIVLLSLFEESRGRGDWGYANDESASSILSVGSSILGSTVREVDFGDAAAGVDINNAPTSVNTGEVVAIKVDVTGEWDGSCMLVLLVPGYGWAPHEFGEYVSSFIMGYSLEEFVDRVAMTKVVKDNEHFKHALCKKNERVFHEKEDVEHDFFYTYSTLFKLILINLNYYLKMTVRSMLFNRLIFG</sequence>
<gene>
    <name evidence="1" type="ORF">LR48_Vigan05g011700</name>
    <name evidence="2" type="ORF">LR48_Vigan05g011800</name>
</gene>
<organism evidence="2 3">
    <name type="scientific">Phaseolus angularis</name>
    <name type="common">Azuki bean</name>
    <name type="synonym">Vigna angularis</name>
    <dbReference type="NCBI Taxonomy" id="3914"/>
    <lineage>
        <taxon>Eukaryota</taxon>
        <taxon>Viridiplantae</taxon>
        <taxon>Streptophyta</taxon>
        <taxon>Embryophyta</taxon>
        <taxon>Tracheophyta</taxon>
        <taxon>Spermatophyta</taxon>
        <taxon>Magnoliopsida</taxon>
        <taxon>eudicotyledons</taxon>
        <taxon>Gunneridae</taxon>
        <taxon>Pentapetalae</taxon>
        <taxon>rosids</taxon>
        <taxon>fabids</taxon>
        <taxon>Fabales</taxon>
        <taxon>Fabaceae</taxon>
        <taxon>Papilionoideae</taxon>
        <taxon>50 kb inversion clade</taxon>
        <taxon>NPAAA clade</taxon>
        <taxon>indigoferoid/millettioid clade</taxon>
        <taxon>Phaseoleae</taxon>
        <taxon>Vigna</taxon>
    </lineage>
</organism>
<accession>A0A0L9UIY8</accession>
<dbReference type="EMBL" id="CM003375">
    <property type="protein sequence ID" value="KOM42514.1"/>
    <property type="molecule type" value="Genomic_DNA"/>
</dbReference>
<name>A0A0L9UIY8_PHAAN</name>
<dbReference type="Gramene" id="KOM42513">
    <property type="protein sequence ID" value="KOM42513"/>
    <property type="gene ID" value="LR48_Vigan05g011700"/>
</dbReference>
<dbReference type="Proteomes" id="UP000053144">
    <property type="component" value="Chromosome 5"/>
</dbReference>
<dbReference type="AlphaFoldDB" id="A0A0L9UIY8"/>